<feature type="transmembrane region" description="Helical" evidence="6">
    <location>
        <begin position="200"/>
        <end position="222"/>
    </location>
</feature>
<dbReference type="PANTHER" id="PTHR21716">
    <property type="entry name" value="TRANSMEMBRANE PROTEIN"/>
    <property type="match status" value="1"/>
</dbReference>
<feature type="transmembrane region" description="Helical" evidence="6">
    <location>
        <begin position="298"/>
        <end position="321"/>
    </location>
</feature>
<evidence type="ECO:0008006" key="8">
    <source>
        <dbReference type="Google" id="ProtNLM"/>
    </source>
</evidence>
<proteinExistence type="inferred from homology"/>
<dbReference type="EMBL" id="LNQE01001447">
    <property type="protein sequence ID" value="KUG17361.1"/>
    <property type="molecule type" value="Genomic_DNA"/>
</dbReference>
<comment type="caution">
    <text evidence="7">The sequence shown here is derived from an EMBL/GenBank/DDBJ whole genome shotgun (WGS) entry which is preliminary data.</text>
</comment>
<reference evidence="7" key="1">
    <citation type="journal article" date="2015" name="Proc. Natl. Acad. Sci. U.S.A.">
        <title>Networks of energetic and metabolic interactions define dynamics in microbial communities.</title>
        <authorList>
            <person name="Embree M."/>
            <person name="Liu J.K."/>
            <person name="Al-Bassam M.M."/>
            <person name="Zengler K."/>
        </authorList>
    </citation>
    <scope>NUCLEOTIDE SEQUENCE</scope>
</reference>
<keyword evidence="5 6" id="KW-0472">Membrane</keyword>
<feature type="transmembrane region" description="Helical" evidence="6">
    <location>
        <begin position="61"/>
        <end position="82"/>
    </location>
</feature>
<dbReference type="AlphaFoldDB" id="A0A0W8F945"/>
<evidence type="ECO:0000256" key="2">
    <source>
        <dbReference type="ARBA" id="ARBA00009773"/>
    </source>
</evidence>
<dbReference type="Pfam" id="PF01594">
    <property type="entry name" value="AI-2E_transport"/>
    <property type="match status" value="1"/>
</dbReference>
<name>A0A0W8F945_9ZZZZ</name>
<comment type="subcellular location">
    <subcellularLocation>
        <location evidence="1">Membrane</location>
        <topology evidence="1">Multi-pass membrane protein</topology>
    </subcellularLocation>
</comment>
<evidence type="ECO:0000256" key="1">
    <source>
        <dbReference type="ARBA" id="ARBA00004141"/>
    </source>
</evidence>
<dbReference type="PANTHER" id="PTHR21716:SF4">
    <property type="entry name" value="TRANSMEMBRANE PROTEIN 245"/>
    <property type="match status" value="1"/>
</dbReference>
<feature type="transmembrane region" description="Helical" evidence="6">
    <location>
        <begin position="265"/>
        <end position="286"/>
    </location>
</feature>
<evidence type="ECO:0000256" key="3">
    <source>
        <dbReference type="ARBA" id="ARBA00022692"/>
    </source>
</evidence>
<protein>
    <recommendedName>
        <fullName evidence="8">Permease</fullName>
    </recommendedName>
</protein>
<evidence type="ECO:0000256" key="4">
    <source>
        <dbReference type="ARBA" id="ARBA00022989"/>
    </source>
</evidence>
<keyword evidence="3 6" id="KW-0812">Transmembrane</keyword>
<accession>A0A0W8F945</accession>
<sequence>MENDLSCLWSHRNWLFAVTLLLILLSSYFLWPLQDGIVLGIVFTYLGRPVRDLFGKRRQIGSLAAIICIIAPLSIIFAAGVFEAASQLRWLQSHRAQIVATGQEFISSIYIPQFIFDELSRGMDNLMGIGLSMLTSLPVFDLGTTLTLGLLNLLIAFCVCYYLLVDGDRLLGATIDFLRQKKGDFELRCLGRIDGILSGIYTGSISTAMVYAIASVPIFYLFDIPRPLAMASIILLAGVVPFLTWLVFLLTAISRYIEMGPMEAAVFFFAASVLVAAVELVVRPYIVYARSSIHPMLVLLAFLGGGLVGGVFGFFLAPAMLGTISGIYQMIKSELTGIKRGHQLEKVDAFAAIQNN</sequence>
<gene>
    <name evidence="7" type="ORF">ASZ90_012961</name>
</gene>
<organism evidence="7">
    <name type="scientific">hydrocarbon metagenome</name>
    <dbReference type="NCBI Taxonomy" id="938273"/>
    <lineage>
        <taxon>unclassified sequences</taxon>
        <taxon>metagenomes</taxon>
        <taxon>ecological metagenomes</taxon>
    </lineage>
</organism>
<evidence type="ECO:0000313" key="7">
    <source>
        <dbReference type="EMBL" id="KUG17361.1"/>
    </source>
</evidence>
<evidence type="ECO:0000256" key="5">
    <source>
        <dbReference type="ARBA" id="ARBA00023136"/>
    </source>
</evidence>
<dbReference type="GO" id="GO:0016020">
    <property type="term" value="C:membrane"/>
    <property type="evidence" value="ECO:0007669"/>
    <property type="project" value="UniProtKB-SubCell"/>
</dbReference>
<feature type="transmembrane region" description="Helical" evidence="6">
    <location>
        <begin position="228"/>
        <end position="253"/>
    </location>
</feature>
<comment type="similarity">
    <text evidence="2">Belongs to the autoinducer-2 exporter (AI-2E) (TC 2.A.86) family.</text>
</comment>
<feature type="transmembrane region" description="Helical" evidence="6">
    <location>
        <begin position="142"/>
        <end position="164"/>
    </location>
</feature>
<feature type="transmembrane region" description="Helical" evidence="6">
    <location>
        <begin position="12"/>
        <end position="31"/>
    </location>
</feature>
<keyword evidence="4 6" id="KW-1133">Transmembrane helix</keyword>
<dbReference type="InterPro" id="IPR002549">
    <property type="entry name" value="AI-2E-like"/>
</dbReference>
<evidence type="ECO:0000256" key="6">
    <source>
        <dbReference type="SAM" id="Phobius"/>
    </source>
</evidence>